<dbReference type="InterPro" id="IPR005502">
    <property type="entry name" value="Ribosyl_crysJ1"/>
</dbReference>
<dbReference type="SUPFAM" id="SSF101478">
    <property type="entry name" value="ADP-ribosylglycohydrolase"/>
    <property type="match status" value="1"/>
</dbReference>
<dbReference type="PANTHER" id="PTHR16222">
    <property type="entry name" value="ADP-RIBOSYLGLYCOHYDROLASE"/>
    <property type="match status" value="1"/>
</dbReference>
<feature type="binding site" evidence="3">
    <location>
        <position position="384"/>
    </location>
    <ligand>
        <name>Mg(2+)</name>
        <dbReference type="ChEBI" id="CHEBI:18420"/>
        <label>1</label>
    </ligand>
</feature>
<organism evidence="4 5">
    <name type="scientific">Saccharopolyspora erythraea (strain ATCC 11635 / DSM 40517 / JCM 4748 / NBRC 13426 / NCIMB 8594 / NRRL 2338)</name>
    <dbReference type="NCBI Taxonomy" id="405948"/>
    <lineage>
        <taxon>Bacteria</taxon>
        <taxon>Bacillati</taxon>
        <taxon>Actinomycetota</taxon>
        <taxon>Actinomycetes</taxon>
        <taxon>Pseudonocardiales</taxon>
        <taxon>Pseudonocardiaceae</taxon>
        <taxon>Saccharopolyspora</taxon>
    </lineage>
</organism>
<evidence type="ECO:0000313" key="4">
    <source>
        <dbReference type="EMBL" id="CAM06010.1"/>
    </source>
</evidence>
<dbReference type="Pfam" id="PF03747">
    <property type="entry name" value="ADP_ribosyl_GH"/>
    <property type="match status" value="1"/>
</dbReference>
<keyword evidence="5" id="KW-1185">Reference proteome</keyword>
<keyword evidence="2 4" id="KW-0378">Hydrolase</keyword>
<dbReference type="Gene3D" id="1.10.4080.10">
    <property type="entry name" value="ADP-ribosylation/Crystallin J1"/>
    <property type="match status" value="1"/>
</dbReference>
<feature type="binding site" evidence="3">
    <location>
        <position position="126"/>
    </location>
    <ligand>
        <name>Mg(2+)</name>
        <dbReference type="ChEBI" id="CHEBI:18420"/>
        <label>1</label>
    </ligand>
</feature>
<name>A4FPN5_SACEN</name>
<comment type="cofactor">
    <cofactor evidence="3">
        <name>Mg(2+)</name>
        <dbReference type="ChEBI" id="CHEBI:18420"/>
    </cofactor>
    <text evidence="3">Binds 2 magnesium ions per subunit.</text>
</comment>
<dbReference type="PANTHER" id="PTHR16222:SF24">
    <property type="entry name" value="ADP-RIBOSYLHYDROLASE ARH3"/>
    <property type="match status" value="1"/>
</dbReference>
<dbReference type="EC" id="3.2.-.-" evidence="4"/>
<dbReference type="GO" id="GO:0046872">
    <property type="term" value="F:metal ion binding"/>
    <property type="evidence" value="ECO:0007669"/>
    <property type="project" value="UniProtKB-KW"/>
</dbReference>
<keyword evidence="3" id="KW-0460">Magnesium</keyword>
<evidence type="ECO:0000313" key="5">
    <source>
        <dbReference type="Proteomes" id="UP000006728"/>
    </source>
</evidence>
<accession>A4FPN5</accession>
<keyword evidence="4" id="KW-0326">Glycosidase</keyword>
<gene>
    <name evidence="4" type="primary">draG</name>
    <name evidence="4" type="ordered locus">SACE_6846</name>
</gene>
<protein>
    <submittedName>
        <fullName evidence="4">ADP-ribosylglycohydrolase</fullName>
        <ecNumber evidence="4">3.2.-.-</ecNumber>
    </submittedName>
</protein>
<proteinExistence type="inferred from homology"/>
<dbReference type="STRING" id="405948.SACE_6846"/>
<dbReference type="GO" id="GO:0016798">
    <property type="term" value="F:hydrolase activity, acting on glycosyl bonds"/>
    <property type="evidence" value="ECO:0007669"/>
    <property type="project" value="UniProtKB-KW"/>
</dbReference>
<dbReference type="InterPro" id="IPR050792">
    <property type="entry name" value="ADP-ribosylglycohydrolase"/>
</dbReference>
<dbReference type="InterPro" id="IPR036705">
    <property type="entry name" value="Ribosyl_crysJ1_sf"/>
</dbReference>
<reference evidence="4 5" key="1">
    <citation type="journal article" date="2007" name="Nat. Biotechnol.">
        <title>Complete genome sequence of the erythromycin-producing bacterium Saccharopolyspora erythraea NRRL23338.</title>
        <authorList>
            <person name="Oliynyk M."/>
            <person name="Samborskyy M."/>
            <person name="Lester J.B."/>
            <person name="Mironenko T."/>
            <person name="Scott N."/>
            <person name="Dickens S."/>
            <person name="Haydock S.F."/>
            <person name="Leadlay P.F."/>
        </authorList>
    </citation>
    <scope>NUCLEOTIDE SEQUENCE [LARGE SCALE GENOMIC DNA]</scope>
    <source>
        <strain evidence="5">ATCC 11635 / DSM 40517 / JCM 4748 / NBRC 13426 / NCIMB 8594 / NRRL 2338</strain>
    </source>
</reference>
<dbReference type="KEGG" id="sen:SACE_6846"/>
<feature type="binding site" evidence="3">
    <location>
        <position position="127"/>
    </location>
    <ligand>
        <name>Mg(2+)</name>
        <dbReference type="ChEBI" id="CHEBI:18420"/>
        <label>1</label>
    </ligand>
</feature>
<dbReference type="AlphaFoldDB" id="A4FPN5"/>
<sequence>MTPDEVQFIEAWRMHWRQGISSNSAATEVFNDIARKALGESFVRNNAPPPRGTTGFLGRHRVVPRYEAASCAEIARNLPGAVLGGMVGDALGAPVEFESLERIPADYGRKDGTAPAVLNIPAGRITDDSQMALFVLESMIMARVRLRRSENEHLVHPRLEMQIALAQWLSTQGAPWPAVLPASMRQNAVKHFGTLVDVAEVHALRSTDAVNLQALQSFACSTEDQPERGLSTFTSPLNNEQGCGGLGRAAMVAIWTDVPERAFKLGATASLITHGHPDGYLPGGVFAVLAQHLLHERPFEEALDAASHQLSRWQGHESTSDALQRAVELARNGNVTPETLDERFGASHRAPDVLGVAVASALAHPHSFEDAVLTAVRHSGNSATAGAVCGTLMGLKLGRDALPDRFLADLELRYTAESLVDKVLEEFCTPAPPDTEEWTSRYLVAL</sequence>
<dbReference type="EMBL" id="AM420293">
    <property type="protein sequence ID" value="CAM06010.1"/>
    <property type="molecule type" value="Genomic_DNA"/>
</dbReference>
<feature type="binding site" evidence="3">
    <location>
        <position position="128"/>
    </location>
    <ligand>
        <name>Mg(2+)</name>
        <dbReference type="ChEBI" id="CHEBI:18420"/>
        <label>1</label>
    </ligand>
</feature>
<dbReference type="HOGENOM" id="CLU_024566_7_1_11"/>
<dbReference type="SMR" id="A4FPN5"/>
<evidence type="ECO:0000256" key="2">
    <source>
        <dbReference type="ARBA" id="ARBA00022801"/>
    </source>
</evidence>
<dbReference type="Proteomes" id="UP000006728">
    <property type="component" value="Chromosome"/>
</dbReference>
<comment type="similarity">
    <text evidence="1">Belongs to the ADP-ribosylglycohydrolase family.</text>
</comment>
<keyword evidence="3" id="KW-0479">Metal-binding</keyword>
<evidence type="ECO:0000256" key="3">
    <source>
        <dbReference type="PIRSR" id="PIRSR605502-1"/>
    </source>
</evidence>
<dbReference type="eggNOG" id="COG1397">
    <property type="taxonomic scope" value="Bacteria"/>
</dbReference>
<evidence type="ECO:0000256" key="1">
    <source>
        <dbReference type="ARBA" id="ARBA00010702"/>
    </source>
</evidence>